<comment type="similarity">
    <text evidence="2">Belongs to the bacterial solute-binding protein 1 family.</text>
</comment>
<dbReference type="Proteomes" id="UP000220836">
    <property type="component" value="Unassembled WGS sequence"/>
</dbReference>
<dbReference type="InterPro" id="IPR006059">
    <property type="entry name" value="SBP"/>
</dbReference>
<dbReference type="EMBL" id="FXYH01000002">
    <property type="protein sequence ID" value="SMX36287.1"/>
    <property type="molecule type" value="Genomic_DNA"/>
</dbReference>
<organism evidence="4 5">
    <name type="scientific">Pelagimonas varians</name>
    <dbReference type="NCBI Taxonomy" id="696760"/>
    <lineage>
        <taxon>Bacteria</taxon>
        <taxon>Pseudomonadati</taxon>
        <taxon>Pseudomonadota</taxon>
        <taxon>Alphaproteobacteria</taxon>
        <taxon>Rhodobacterales</taxon>
        <taxon>Roseobacteraceae</taxon>
        <taxon>Pelagimonas</taxon>
    </lineage>
</organism>
<proteinExistence type="inferred from homology"/>
<dbReference type="Gene3D" id="3.40.190.10">
    <property type="entry name" value="Periplasmic binding protein-like II"/>
    <property type="match status" value="1"/>
</dbReference>
<comment type="subcellular location">
    <subcellularLocation>
        <location evidence="1">Periplasm</location>
    </subcellularLocation>
</comment>
<name>A0A238K1G2_9RHOB</name>
<dbReference type="Pfam" id="PF01547">
    <property type="entry name" value="SBP_bac_1"/>
    <property type="match status" value="1"/>
</dbReference>
<evidence type="ECO:0000313" key="4">
    <source>
        <dbReference type="EMBL" id="SMX36287.1"/>
    </source>
</evidence>
<dbReference type="OrthoDB" id="6416561at2"/>
<dbReference type="GO" id="GO:0042597">
    <property type="term" value="C:periplasmic space"/>
    <property type="evidence" value="ECO:0007669"/>
    <property type="project" value="UniProtKB-SubCell"/>
</dbReference>
<feature type="chain" id="PRO_5012986194" evidence="3">
    <location>
        <begin position="31"/>
        <end position="431"/>
    </location>
</feature>
<dbReference type="InterPro" id="IPR050490">
    <property type="entry name" value="Bact_solute-bd_prot1"/>
</dbReference>
<protein>
    <submittedName>
        <fullName evidence="4">Putative arabinose-binding protein</fullName>
    </submittedName>
</protein>
<dbReference type="AlphaFoldDB" id="A0A238K1G2"/>
<keyword evidence="5" id="KW-1185">Reference proteome</keyword>
<evidence type="ECO:0000256" key="3">
    <source>
        <dbReference type="SAM" id="SignalP"/>
    </source>
</evidence>
<evidence type="ECO:0000256" key="2">
    <source>
        <dbReference type="ARBA" id="ARBA00008520"/>
    </source>
</evidence>
<reference evidence="4 5" key="1">
    <citation type="submission" date="2017-05" db="EMBL/GenBank/DDBJ databases">
        <authorList>
            <person name="Song R."/>
            <person name="Chenine A.L."/>
            <person name="Ruprecht R.M."/>
        </authorList>
    </citation>
    <scope>NUCLEOTIDE SEQUENCE [LARGE SCALE GENOMIC DNA]</scope>
    <source>
        <strain evidence="4 5">CECT 8663</strain>
    </source>
</reference>
<accession>A0A238K1G2</accession>
<feature type="signal peptide" evidence="3">
    <location>
        <begin position="1"/>
        <end position="30"/>
    </location>
</feature>
<evidence type="ECO:0000256" key="1">
    <source>
        <dbReference type="ARBA" id="ARBA00004418"/>
    </source>
</evidence>
<gene>
    <name evidence="4" type="primary">araN</name>
    <name evidence="4" type="ORF">PEV8663_00760</name>
</gene>
<keyword evidence="3" id="KW-0732">Signal</keyword>
<dbReference type="PANTHER" id="PTHR43649:SF32">
    <property type="entry name" value="SUGAR BINDING SECRETED PROTEIN"/>
    <property type="match status" value="1"/>
</dbReference>
<dbReference type="PANTHER" id="PTHR43649">
    <property type="entry name" value="ARABINOSE-BINDING PROTEIN-RELATED"/>
    <property type="match status" value="1"/>
</dbReference>
<dbReference type="RefSeq" id="WP_097803290.1">
    <property type="nucleotide sequence ID" value="NZ_FXYH01000002.1"/>
</dbReference>
<sequence>MMHVKGMTLRSVAAGSVSAMAMLVAGAVSAAEIDLMISDVDGKAGLVKELVDRYTAENPDTTITINAVGYNVIREQLAIQLEAGSGPDLAFVTNLGGLNPHYVDLTPHVDAAEWEANYGAVLPWYRAGAPDGIFGFHTEMTVTGPYVNLTMFEEAGVDVPAAGATWEDWAEATQAVMDGTGSYAGMVMDRSGHRMAGPAMSYGAAYFSPDGKLIADDGFKTFSQLMIDWHKSGLMPPDVWPAVSGAKYANGNEMFFNSDVPFYMSGSWNTGNVQSNVGDKFDWTVAPVPCGPAGCGVMPGGAGLVAFKSGDADQEMAAAKFVAWMGGTDIAREWYSKTYAIPAHSGLQAEGLDYAGAGATEAVANGLAAFTAMAADAAEQTPQAYQLQGSPKGFVMYNATVQYIGAALNGELTLDEAMAKVQEELDTNANQ</sequence>
<dbReference type="SUPFAM" id="SSF53850">
    <property type="entry name" value="Periplasmic binding protein-like II"/>
    <property type="match status" value="1"/>
</dbReference>
<evidence type="ECO:0000313" key="5">
    <source>
        <dbReference type="Proteomes" id="UP000220836"/>
    </source>
</evidence>